<feature type="compositionally biased region" description="Basic and acidic residues" evidence="5">
    <location>
        <begin position="585"/>
        <end position="603"/>
    </location>
</feature>
<keyword evidence="3" id="KW-0479">Metal-binding</keyword>
<feature type="repeat" description="WD" evidence="4">
    <location>
        <begin position="65"/>
        <end position="99"/>
    </location>
</feature>
<evidence type="ECO:0000256" key="5">
    <source>
        <dbReference type="SAM" id="MobiDB-lite"/>
    </source>
</evidence>
<feature type="repeat" description="WD" evidence="4">
    <location>
        <begin position="20"/>
        <end position="52"/>
    </location>
</feature>
<dbReference type="SUPFAM" id="SSF50978">
    <property type="entry name" value="WD40 repeat-like"/>
    <property type="match status" value="1"/>
</dbReference>
<name>A0A7S3G6U2_9EUKA</name>
<keyword evidence="2" id="KW-0677">Repeat</keyword>
<feature type="domain" description="RING-type" evidence="6">
    <location>
        <begin position="869"/>
        <end position="928"/>
    </location>
</feature>
<feature type="region of interest" description="Disordered" evidence="5">
    <location>
        <begin position="281"/>
        <end position="307"/>
    </location>
</feature>
<dbReference type="InterPro" id="IPR001841">
    <property type="entry name" value="Znf_RING"/>
</dbReference>
<dbReference type="SMART" id="SM00320">
    <property type="entry name" value="WD40"/>
    <property type="match status" value="5"/>
</dbReference>
<dbReference type="EMBL" id="HBIB01018027">
    <property type="protein sequence ID" value="CAE0249475.1"/>
    <property type="molecule type" value="Transcribed_RNA"/>
</dbReference>
<reference evidence="7" key="1">
    <citation type="submission" date="2021-01" db="EMBL/GenBank/DDBJ databases">
        <authorList>
            <person name="Corre E."/>
            <person name="Pelletier E."/>
            <person name="Niang G."/>
            <person name="Scheremetjew M."/>
            <person name="Finn R."/>
            <person name="Kale V."/>
            <person name="Holt S."/>
            <person name="Cochrane G."/>
            <person name="Meng A."/>
            <person name="Brown T."/>
            <person name="Cohen L."/>
        </authorList>
    </citation>
    <scope>NUCLEOTIDE SEQUENCE</scope>
    <source>
        <strain evidence="7">NIES-2562</strain>
    </source>
</reference>
<dbReference type="PANTHER" id="PTHR22847">
    <property type="entry name" value="WD40 REPEAT PROTEIN"/>
    <property type="match status" value="1"/>
</dbReference>
<evidence type="ECO:0000259" key="6">
    <source>
        <dbReference type="PROSITE" id="PS50089"/>
    </source>
</evidence>
<dbReference type="PANTHER" id="PTHR22847:SF637">
    <property type="entry name" value="WD REPEAT DOMAIN 5B"/>
    <property type="match status" value="1"/>
</dbReference>
<dbReference type="PROSITE" id="PS50089">
    <property type="entry name" value="ZF_RING_2"/>
    <property type="match status" value="1"/>
</dbReference>
<evidence type="ECO:0000256" key="3">
    <source>
        <dbReference type="PROSITE-ProRule" id="PRU00175"/>
    </source>
</evidence>
<dbReference type="PROSITE" id="PS50294">
    <property type="entry name" value="WD_REPEATS_REGION"/>
    <property type="match status" value="1"/>
</dbReference>
<dbReference type="InterPro" id="IPR001680">
    <property type="entry name" value="WD40_rpt"/>
</dbReference>
<accession>A0A7S3G6U2</accession>
<keyword evidence="3" id="KW-0862">Zinc</keyword>
<dbReference type="GO" id="GO:0008270">
    <property type="term" value="F:zinc ion binding"/>
    <property type="evidence" value="ECO:0007669"/>
    <property type="project" value="UniProtKB-KW"/>
</dbReference>
<dbReference type="GO" id="GO:1990234">
    <property type="term" value="C:transferase complex"/>
    <property type="evidence" value="ECO:0007669"/>
    <property type="project" value="UniProtKB-ARBA"/>
</dbReference>
<dbReference type="InterPro" id="IPR013083">
    <property type="entry name" value="Znf_RING/FYVE/PHD"/>
</dbReference>
<keyword evidence="3" id="KW-0863">Zinc-finger</keyword>
<feature type="region of interest" description="Disordered" evidence="5">
    <location>
        <begin position="585"/>
        <end position="606"/>
    </location>
</feature>
<evidence type="ECO:0000256" key="4">
    <source>
        <dbReference type="PROSITE-ProRule" id="PRU00221"/>
    </source>
</evidence>
<dbReference type="Gene3D" id="2.130.10.10">
    <property type="entry name" value="YVTN repeat-like/Quinoprotein amine dehydrogenase"/>
    <property type="match status" value="2"/>
</dbReference>
<evidence type="ECO:0000313" key="7">
    <source>
        <dbReference type="EMBL" id="CAE0249475.1"/>
    </source>
</evidence>
<evidence type="ECO:0000256" key="2">
    <source>
        <dbReference type="ARBA" id="ARBA00022737"/>
    </source>
</evidence>
<feature type="compositionally biased region" description="Basic and acidic residues" evidence="5">
    <location>
        <begin position="290"/>
        <end position="307"/>
    </location>
</feature>
<dbReference type="Gene3D" id="3.30.40.10">
    <property type="entry name" value="Zinc/RING finger domain, C3HC4 (zinc finger)"/>
    <property type="match status" value="1"/>
</dbReference>
<protein>
    <recommendedName>
        <fullName evidence="6">RING-type domain-containing protein</fullName>
    </recommendedName>
</protein>
<dbReference type="PROSITE" id="PS50082">
    <property type="entry name" value="WD_REPEATS_2"/>
    <property type="match status" value="2"/>
</dbReference>
<dbReference type="InterPro" id="IPR015943">
    <property type="entry name" value="WD40/YVTN_repeat-like_dom_sf"/>
</dbReference>
<evidence type="ECO:0000256" key="1">
    <source>
        <dbReference type="ARBA" id="ARBA00022574"/>
    </source>
</evidence>
<dbReference type="Pfam" id="PF00400">
    <property type="entry name" value="WD40"/>
    <property type="match status" value="1"/>
</dbReference>
<gene>
    <name evidence="7" type="ORF">PBIL07802_LOCUS11674</name>
</gene>
<dbReference type="InterPro" id="IPR036322">
    <property type="entry name" value="WD40_repeat_dom_sf"/>
</dbReference>
<keyword evidence="1 4" id="KW-0853">WD repeat</keyword>
<organism evidence="7">
    <name type="scientific">Palpitomonas bilix</name>
    <dbReference type="NCBI Taxonomy" id="652834"/>
    <lineage>
        <taxon>Eukaryota</taxon>
        <taxon>Eukaryota incertae sedis</taxon>
    </lineage>
</organism>
<dbReference type="AlphaFoldDB" id="A0A7S3G6U2"/>
<sequence length="938" mass="102105">MSAADASTSIVEEGGKEVKKGAHSDKVFSISFSPNFDIAVTASMDNTAIVWEGERGGKGWKVANKARHPDSVRSAMFHPTLCEGLLFATSCDDGGVRLWRAVVHLADGRNEEKGWEVAGVKGGDASLTFNPSCGGGKALAFSRCGSNLAVSFNDNYTVCLYSVRKVCDEGGEEESRVGEEKEGWPCITLVAKLEQAHYYAWLARPAFSSLTPHLLCMCTISGRNNKEVKVWKEEVVGREGKEESWTSVSTLSTPSTVTRLAFASSSPSFCLMSSPFNAMQWSGGGRRPRKEIGKGKTGEEKAVESSRAMRQENVRLDVLAAGCDNGSVVMWAVDTASSPPTFSSARTLSKVHTASVFGLSFAMSDKGNAAVLISGDNKGQIFVWRGPPPSSLSLSSPPIFTRVQSVSMGGAHLHDCAISPFGRTMGAVQWDGAKEVQFWPCHSLASVDFLLHKSIRAGKRPYPLPRGLLAECHSRCEVEKIQAKRLPLPLYSFAFPREASGMRPLATQLLAELENYEEQGEEEGDGKDSATSAAINHLLTAASGIYSSRLDTLKRVETSIAALIPALPPLLKKCQDSQAVLKAMEERGERPGERRVSRRKEEQVNTDAMNRARVLSELIKHPSSTLSSKIFDEIRSHLKKDISTLKRDLQDVEEQATARGEREGRNEFDGGAYIRNINQLLIEKATACIPRLLSMSDKVEIDMLELSDSELQVVLDVKEIVGVKSTAECIIDTVNTQKELIESGEGPPRALRSTASLSSFLSGSPPDGSDADPHIVSAASVLAGTDQCKCSQWRLAFGRGWSSLVQIWSEWDELESRINVALTKKCTIGDAPMLGSLEDELDASGLVNDGARRSLRSKIEGLLKRRQTCQVCGDEDATYRCIPCNHECLCRFCVKQLLPSQGDVDKLMAMRLHIVQPGHSPILCPACKQAVMVISLIE</sequence>
<proteinExistence type="predicted"/>